<keyword evidence="2" id="KW-1185">Reference proteome</keyword>
<evidence type="ECO:0000313" key="1">
    <source>
        <dbReference type="EMBL" id="CED71311.1"/>
    </source>
</evidence>
<evidence type="ECO:0008006" key="3">
    <source>
        <dbReference type="Google" id="ProtNLM"/>
    </source>
</evidence>
<dbReference type="InterPro" id="IPR036280">
    <property type="entry name" value="Multihaem_cyt_sf"/>
</dbReference>
<dbReference type="PATRIC" id="fig|80852.17.peg.1262"/>
<dbReference type="GeneID" id="28540791"/>
<evidence type="ECO:0000313" key="2">
    <source>
        <dbReference type="Proteomes" id="UP000032427"/>
    </source>
</evidence>
<dbReference type="EMBL" id="LN554846">
    <property type="protein sequence ID" value="CED71311.1"/>
    <property type="molecule type" value="Genomic_DNA"/>
</dbReference>
<protein>
    <recommendedName>
        <fullName evidence="3">CPXCG motif-containing cysteine-rich protein</fullName>
    </recommendedName>
</protein>
<gene>
    <name evidence="1" type="ORF">AWOD_I_1227</name>
</gene>
<dbReference type="HOGENOM" id="CLU_189936_2_0_6"/>
<name>A0A090IKT1_9GAMM</name>
<dbReference type="SUPFAM" id="SSF48695">
    <property type="entry name" value="Multiheme cytochromes"/>
    <property type="match status" value="1"/>
</dbReference>
<dbReference type="KEGG" id="awd:AWOD_I_1227"/>
<proteinExistence type="predicted"/>
<dbReference type="Gene3D" id="1.10.1130.10">
    <property type="entry name" value="Flavocytochrome C3, Chain A"/>
    <property type="match status" value="1"/>
</dbReference>
<dbReference type="Pfam" id="PF14255">
    <property type="entry name" value="Zn_ribbon_21"/>
    <property type="match status" value="1"/>
</dbReference>
<reference evidence="2" key="1">
    <citation type="submission" date="2014-09" db="EMBL/GenBank/DDBJ databases">
        <authorList>
            <person name="Hjerde E."/>
        </authorList>
    </citation>
    <scope>NUCLEOTIDE SEQUENCE [LARGE SCALE GENOMIC DNA]</scope>
    <source>
        <strain evidence="2">06/09/139</strain>
    </source>
</reference>
<sequence length="67" mass="7661">MNNYIKQNMQCPNCHHSINMVVAQNQPSQQIYDDCPSCHRAIEMKMVVNPQTQSVNFSIDSSEDGLF</sequence>
<dbReference type="AlphaFoldDB" id="A0A090IKT1"/>
<dbReference type="InterPro" id="IPR025990">
    <property type="entry name" value="zinc_ribbon_bacterial"/>
</dbReference>
<dbReference type="Proteomes" id="UP000032427">
    <property type="component" value="Chromosome 1"/>
</dbReference>
<accession>A0A090IKT1</accession>
<organism evidence="1 2">
    <name type="scientific">Aliivibrio wodanis</name>
    <dbReference type="NCBI Taxonomy" id="80852"/>
    <lineage>
        <taxon>Bacteria</taxon>
        <taxon>Pseudomonadati</taxon>
        <taxon>Pseudomonadota</taxon>
        <taxon>Gammaproteobacteria</taxon>
        <taxon>Vibrionales</taxon>
        <taxon>Vibrionaceae</taxon>
        <taxon>Aliivibrio</taxon>
    </lineage>
</organism>
<dbReference type="OrthoDB" id="9814566at2"/>